<comment type="caution">
    <text evidence="2">The sequence shown here is derived from an EMBL/GenBank/DDBJ whole genome shotgun (WGS) entry which is preliminary data.</text>
</comment>
<evidence type="ECO:0000313" key="2">
    <source>
        <dbReference type="EMBL" id="GEU66034.1"/>
    </source>
</evidence>
<dbReference type="AlphaFoldDB" id="A0A6L2M0G1"/>
<feature type="compositionally biased region" description="Basic and acidic residues" evidence="1">
    <location>
        <begin position="459"/>
        <end position="481"/>
    </location>
</feature>
<reference evidence="2" key="1">
    <citation type="journal article" date="2019" name="Sci. Rep.">
        <title>Draft genome of Tanacetum cinerariifolium, the natural source of mosquito coil.</title>
        <authorList>
            <person name="Yamashiro T."/>
            <person name="Shiraishi A."/>
            <person name="Satake H."/>
            <person name="Nakayama K."/>
        </authorList>
    </citation>
    <scope>NUCLEOTIDE SEQUENCE</scope>
</reference>
<name>A0A6L2M0G1_TANCI</name>
<feature type="region of interest" description="Disordered" evidence="1">
    <location>
        <begin position="321"/>
        <end position="346"/>
    </location>
</feature>
<proteinExistence type="predicted"/>
<protein>
    <submittedName>
        <fullName evidence="2">Damaged DNA binding 2</fullName>
    </submittedName>
</protein>
<dbReference type="EMBL" id="BKCJ010005312">
    <property type="protein sequence ID" value="GEU66034.1"/>
    <property type="molecule type" value="Genomic_DNA"/>
</dbReference>
<feature type="region of interest" description="Disordered" evidence="1">
    <location>
        <begin position="459"/>
        <end position="497"/>
    </location>
</feature>
<accession>A0A6L2M0G1</accession>
<sequence length="497" mass="57321">MGNENPIRTLGDYSKPSHEGYKNTIKLSVGNNVVPRRSDPIGGKWYTFKPDQNNLGDTYNPSWRSHPNLRLVPPSSNNELVCTKEEDGDVMFIDIVPKDDNSRKEEPEVENQKVEYFDISPTMSELPYHKYADGVILNMSVSRMPCENFAEFVEKKCGNYFQCLYYQVLNIDLERGLVRVSNDKELSYMFNVENTFGRLNLYLDNLDMDLSEYLSQAITTKMDAGISKTTCPPKKRYCDDFSMDEMVDWAEMKVEQNDKGKDTTEGVKARTSTIDMYYDSDYDSEFDSDDDSDYHSDKSVDYLSPDEEELIELRNRMKDNREAKAKVKGNSVSEMNEPNDENSMSANNVRSKTFEEHDIYINELLTKLKTTDEDGITEDPFIYVEKYMERFWHGIPAGGYLFEVRSKSEGFTVDEGKRTCSYMYFVADHNFRKPVPGRSRKKKTVINLKDGDVDVHVRGIVRDEDAGRSKGGADEPEKTQDDQAQTQDELMQRQDED</sequence>
<evidence type="ECO:0000256" key="1">
    <source>
        <dbReference type="SAM" id="MobiDB-lite"/>
    </source>
</evidence>
<feature type="compositionally biased region" description="Polar residues" evidence="1">
    <location>
        <begin position="330"/>
        <end position="346"/>
    </location>
</feature>
<gene>
    <name evidence="2" type="ORF">Tci_038012</name>
</gene>
<organism evidence="2">
    <name type="scientific">Tanacetum cinerariifolium</name>
    <name type="common">Dalmatian daisy</name>
    <name type="synonym">Chrysanthemum cinerariifolium</name>
    <dbReference type="NCBI Taxonomy" id="118510"/>
    <lineage>
        <taxon>Eukaryota</taxon>
        <taxon>Viridiplantae</taxon>
        <taxon>Streptophyta</taxon>
        <taxon>Embryophyta</taxon>
        <taxon>Tracheophyta</taxon>
        <taxon>Spermatophyta</taxon>
        <taxon>Magnoliopsida</taxon>
        <taxon>eudicotyledons</taxon>
        <taxon>Gunneridae</taxon>
        <taxon>Pentapetalae</taxon>
        <taxon>asterids</taxon>
        <taxon>campanulids</taxon>
        <taxon>Asterales</taxon>
        <taxon>Asteraceae</taxon>
        <taxon>Asteroideae</taxon>
        <taxon>Anthemideae</taxon>
        <taxon>Anthemidinae</taxon>
        <taxon>Tanacetum</taxon>
    </lineage>
</organism>